<accession>A0A561SEV9</accession>
<dbReference type="Gene3D" id="3.50.50.60">
    <property type="entry name" value="FAD/NAD(P)-binding domain"/>
    <property type="match status" value="1"/>
</dbReference>
<evidence type="ECO:0000313" key="5">
    <source>
        <dbReference type="EMBL" id="TWF73403.1"/>
    </source>
</evidence>
<dbReference type="InterPro" id="IPR002938">
    <property type="entry name" value="FAD-bd"/>
</dbReference>
<protein>
    <submittedName>
        <fullName evidence="5">2-polyprenyl-6-methoxyphenol hydroxylase-like FAD-dependent oxidoreductase</fullName>
    </submittedName>
</protein>
<dbReference type="EMBL" id="VIWT01000005">
    <property type="protein sequence ID" value="TWF73403.1"/>
    <property type="molecule type" value="Genomic_DNA"/>
</dbReference>
<evidence type="ECO:0000313" key="6">
    <source>
        <dbReference type="Proteomes" id="UP000317940"/>
    </source>
</evidence>
<comment type="cofactor">
    <cofactor evidence="1">
        <name>FAD</name>
        <dbReference type="ChEBI" id="CHEBI:57692"/>
    </cofactor>
</comment>
<reference evidence="5 6" key="1">
    <citation type="submission" date="2019-06" db="EMBL/GenBank/DDBJ databases">
        <title>Sequencing the genomes of 1000 actinobacteria strains.</title>
        <authorList>
            <person name="Klenk H.-P."/>
        </authorList>
    </citation>
    <scope>NUCLEOTIDE SEQUENCE [LARGE SCALE GENOMIC DNA]</scope>
    <source>
        <strain evidence="5 6">DSM 44826</strain>
    </source>
</reference>
<evidence type="ECO:0000256" key="1">
    <source>
        <dbReference type="ARBA" id="ARBA00001974"/>
    </source>
</evidence>
<dbReference type="SUPFAM" id="SSF51905">
    <property type="entry name" value="FAD/NAD(P)-binding domain"/>
    <property type="match status" value="1"/>
</dbReference>
<organism evidence="5 6">
    <name type="scientific">Kitasatospora viridis</name>
    <dbReference type="NCBI Taxonomy" id="281105"/>
    <lineage>
        <taxon>Bacteria</taxon>
        <taxon>Bacillati</taxon>
        <taxon>Actinomycetota</taxon>
        <taxon>Actinomycetes</taxon>
        <taxon>Kitasatosporales</taxon>
        <taxon>Streptomycetaceae</taxon>
        <taxon>Kitasatospora</taxon>
    </lineage>
</organism>
<name>A0A561SEV9_9ACTN</name>
<dbReference type="PANTHER" id="PTHR43004">
    <property type="entry name" value="TRK SYSTEM POTASSIUM UPTAKE PROTEIN"/>
    <property type="match status" value="1"/>
</dbReference>
<dbReference type="InterPro" id="IPR036188">
    <property type="entry name" value="FAD/NAD-bd_sf"/>
</dbReference>
<dbReference type="PANTHER" id="PTHR43004:SF19">
    <property type="entry name" value="BINDING MONOOXYGENASE, PUTATIVE (JCVI)-RELATED"/>
    <property type="match status" value="1"/>
</dbReference>
<proteinExistence type="predicted"/>
<keyword evidence="6" id="KW-1185">Reference proteome</keyword>
<evidence type="ECO:0000259" key="4">
    <source>
        <dbReference type="Pfam" id="PF01494"/>
    </source>
</evidence>
<dbReference type="GO" id="GO:0016709">
    <property type="term" value="F:oxidoreductase activity, acting on paired donors, with incorporation or reduction of molecular oxygen, NAD(P)H as one donor, and incorporation of one atom of oxygen"/>
    <property type="evidence" value="ECO:0007669"/>
    <property type="project" value="UniProtKB-ARBA"/>
</dbReference>
<dbReference type="Pfam" id="PF21274">
    <property type="entry name" value="Rng_hyd_C"/>
    <property type="match status" value="1"/>
</dbReference>
<keyword evidence="3" id="KW-0274">FAD</keyword>
<dbReference type="NCBIfam" id="NF004780">
    <property type="entry name" value="PRK06126.1"/>
    <property type="match status" value="1"/>
</dbReference>
<evidence type="ECO:0000256" key="2">
    <source>
        <dbReference type="ARBA" id="ARBA00022630"/>
    </source>
</evidence>
<dbReference type="GO" id="GO:0071949">
    <property type="term" value="F:FAD binding"/>
    <property type="evidence" value="ECO:0007669"/>
    <property type="project" value="InterPro"/>
</dbReference>
<evidence type="ECO:0000256" key="3">
    <source>
        <dbReference type="ARBA" id="ARBA00022827"/>
    </source>
</evidence>
<dbReference type="Proteomes" id="UP000317940">
    <property type="component" value="Unassembled WGS sequence"/>
</dbReference>
<feature type="domain" description="FAD-binding" evidence="4">
    <location>
        <begin position="20"/>
        <end position="372"/>
    </location>
</feature>
<comment type="caution">
    <text evidence="5">The sequence shown here is derived from an EMBL/GenBank/DDBJ whole genome shotgun (WGS) entry which is preliminary data.</text>
</comment>
<sequence length="549" mass="59009">MKDDGKADMTAPQAAPLPAETEVLIVGAGPVGLALALELRSHGVAVLLIDQGDGAVDHPRTNTVGPRAMEHFRRWGLADRIRAAGWPADHSLDTAWVTRIGGHEVHRLHVGSTVTRAPFRHTPEPEAICPQHWLTPLLAGALGHHPDGPLRLRCRFDGLRQDREGVTVDLVDLAAGRTVSVRARHLVGADGADSAVRAACGVPAPGRHPGQLLRNILFEAPGLRERLGNRHALFYFLLLSDALRFPMRAVDGQDLYRLSIRCGGTPEATQPAPALLRRAIAFDDLPLRVRSDQHWQLTHRVAEEFRCGRVLLVGDAAHTLSPSGGFGCDAGIAAAANLGWKLAAELAGWAGPGLLDSYQEERRPVAVTALDEAHRNLRRTMDRELPADLHQDSSLGRATRAAFAARLEADGARREFDAPMIHMGYRYDSRIVLPAPPADGEPLDRPNALPGSRAPHAWLAPGRSTLDLFGPDHHLLAFGGADPLPLRAAFAARGIPLTTTRCADPEVAALYRAPLVLVRPDGHVAWRGEGGEGGQGGDADRVARVVRGS</sequence>
<dbReference type="AlphaFoldDB" id="A0A561SEV9"/>
<dbReference type="Pfam" id="PF01494">
    <property type="entry name" value="FAD_binding_3"/>
    <property type="match status" value="1"/>
</dbReference>
<dbReference type="Gene3D" id="3.30.9.10">
    <property type="entry name" value="D-Amino Acid Oxidase, subunit A, domain 2"/>
    <property type="match status" value="1"/>
</dbReference>
<dbReference type="InterPro" id="IPR050641">
    <property type="entry name" value="RIFMO-like"/>
</dbReference>
<keyword evidence="2" id="KW-0285">Flavoprotein</keyword>
<gene>
    <name evidence="5" type="ORF">FHX73_1514</name>
</gene>
<dbReference type="Gene3D" id="3.40.30.120">
    <property type="match status" value="1"/>
</dbReference>
<dbReference type="PRINTS" id="PR00420">
    <property type="entry name" value="RNGMNOXGNASE"/>
</dbReference>